<sequence length="204" mass="22774">MKTLHRLNRLCTIGGGLSLFSVIFLWCYNGGHVLFQLLLIYQDLLEELLQALLYGGLPKEHSNLHFRISMEEFPRSFYSPTWSSTLITFLNRVHYILHGLSSKTRALWELSCLLEAARQSLACIRLCLVCPSCLLEAACKSLACIRHCPRGQSCLHAPSTGCGPNVCDIRTSYISLRCTSSDGDSATPCLLRGLATPYWLLFAS</sequence>
<dbReference type="Proteomes" id="UP001151760">
    <property type="component" value="Unassembled WGS sequence"/>
</dbReference>
<organism evidence="2 3">
    <name type="scientific">Tanacetum coccineum</name>
    <dbReference type="NCBI Taxonomy" id="301880"/>
    <lineage>
        <taxon>Eukaryota</taxon>
        <taxon>Viridiplantae</taxon>
        <taxon>Streptophyta</taxon>
        <taxon>Embryophyta</taxon>
        <taxon>Tracheophyta</taxon>
        <taxon>Spermatophyta</taxon>
        <taxon>Magnoliopsida</taxon>
        <taxon>eudicotyledons</taxon>
        <taxon>Gunneridae</taxon>
        <taxon>Pentapetalae</taxon>
        <taxon>asterids</taxon>
        <taxon>campanulids</taxon>
        <taxon>Asterales</taxon>
        <taxon>Asteraceae</taxon>
        <taxon>Asteroideae</taxon>
        <taxon>Anthemideae</taxon>
        <taxon>Anthemidinae</taxon>
        <taxon>Tanacetum</taxon>
    </lineage>
</organism>
<evidence type="ECO:0000313" key="2">
    <source>
        <dbReference type="EMBL" id="GJT00497.1"/>
    </source>
</evidence>
<feature type="transmembrane region" description="Helical" evidence="1">
    <location>
        <begin position="7"/>
        <end position="26"/>
    </location>
</feature>
<evidence type="ECO:0000313" key="3">
    <source>
        <dbReference type="Proteomes" id="UP001151760"/>
    </source>
</evidence>
<name>A0ABQ5AFI8_9ASTR</name>
<dbReference type="EMBL" id="BQNB010012200">
    <property type="protein sequence ID" value="GJT00497.1"/>
    <property type="molecule type" value="Genomic_DNA"/>
</dbReference>
<accession>A0ABQ5AFI8</accession>
<keyword evidence="1" id="KW-1133">Transmembrane helix</keyword>
<reference evidence="2" key="2">
    <citation type="submission" date="2022-01" db="EMBL/GenBank/DDBJ databases">
        <authorList>
            <person name="Yamashiro T."/>
            <person name="Shiraishi A."/>
            <person name="Satake H."/>
            <person name="Nakayama K."/>
        </authorList>
    </citation>
    <scope>NUCLEOTIDE SEQUENCE</scope>
</reference>
<evidence type="ECO:0000256" key="1">
    <source>
        <dbReference type="SAM" id="Phobius"/>
    </source>
</evidence>
<keyword evidence="1" id="KW-0472">Membrane</keyword>
<keyword evidence="3" id="KW-1185">Reference proteome</keyword>
<gene>
    <name evidence="2" type="ORF">Tco_0821666</name>
</gene>
<proteinExistence type="predicted"/>
<protein>
    <submittedName>
        <fullName evidence="2">Uncharacterized protein</fullName>
    </submittedName>
</protein>
<reference evidence="2" key="1">
    <citation type="journal article" date="2022" name="Int. J. Mol. Sci.">
        <title>Draft Genome of Tanacetum Coccineum: Genomic Comparison of Closely Related Tanacetum-Family Plants.</title>
        <authorList>
            <person name="Yamashiro T."/>
            <person name="Shiraishi A."/>
            <person name="Nakayama K."/>
            <person name="Satake H."/>
        </authorList>
    </citation>
    <scope>NUCLEOTIDE SEQUENCE</scope>
</reference>
<keyword evidence="1" id="KW-0812">Transmembrane</keyword>
<comment type="caution">
    <text evidence="2">The sequence shown here is derived from an EMBL/GenBank/DDBJ whole genome shotgun (WGS) entry which is preliminary data.</text>
</comment>